<dbReference type="CDD" id="cd07557">
    <property type="entry name" value="trimeric_dUTPase"/>
    <property type="match status" value="1"/>
</dbReference>
<sequence>MSNWRTLLGDILDDLIERENGNVDLNETAYKAFELREKLNEKIAKMTEFGSGNAGPVNVKVKRLSPDATLPTYATDGSAAFDLYAAQDVVIEPGSTEKVPLGLSVEIPAGYVMFIVPRSGVSLRTNLRQPNSIGVIDSDFRGELAMLFDNTTEYTDTSDYTVDTLDEELIGYHEPTPEDSYIVRKGDRVCQAWVQPVPPVTFTEVDELDATERGAGGFGSSGVSG</sequence>
<gene>
    <name evidence="7" type="ORF">ACFSUB_04235</name>
</gene>
<dbReference type="InterPro" id="IPR033704">
    <property type="entry name" value="dUTPase_trimeric"/>
</dbReference>
<dbReference type="Pfam" id="PF00692">
    <property type="entry name" value="dUTPase"/>
    <property type="match status" value="1"/>
</dbReference>
<dbReference type="InterPro" id="IPR008181">
    <property type="entry name" value="dUTPase"/>
</dbReference>
<evidence type="ECO:0000256" key="5">
    <source>
        <dbReference type="ARBA" id="ARBA00047686"/>
    </source>
</evidence>
<dbReference type="EC" id="3.6.1.23" evidence="2"/>
<evidence type="ECO:0000256" key="2">
    <source>
        <dbReference type="ARBA" id="ARBA00012379"/>
    </source>
</evidence>
<evidence type="ECO:0000313" key="8">
    <source>
        <dbReference type="Proteomes" id="UP001597520"/>
    </source>
</evidence>
<dbReference type="SUPFAM" id="SSF51283">
    <property type="entry name" value="dUTPase-like"/>
    <property type="match status" value="1"/>
</dbReference>
<keyword evidence="8" id="KW-1185">Reference proteome</keyword>
<dbReference type="PANTHER" id="PTHR11241">
    <property type="entry name" value="DEOXYURIDINE 5'-TRIPHOSPHATE NUCLEOTIDOHYDROLASE"/>
    <property type="match status" value="1"/>
</dbReference>
<keyword evidence="4" id="KW-0546">Nucleotide metabolism</keyword>
<evidence type="ECO:0000259" key="6">
    <source>
        <dbReference type="Pfam" id="PF00692"/>
    </source>
</evidence>
<comment type="catalytic activity">
    <reaction evidence="5">
        <text>dUTP + H2O = dUMP + diphosphate + H(+)</text>
        <dbReference type="Rhea" id="RHEA:10248"/>
        <dbReference type="ChEBI" id="CHEBI:15377"/>
        <dbReference type="ChEBI" id="CHEBI:15378"/>
        <dbReference type="ChEBI" id="CHEBI:33019"/>
        <dbReference type="ChEBI" id="CHEBI:61555"/>
        <dbReference type="ChEBI" id="CHEBI:246422"/>
        <dbReference type="EC" id="3.6.1.23"/>
    </reaction>
</comment>
<accession>A0ABW5SZC9</accession>
<dbReference type="RefSeq" id="WP_380711939.1">
    <property type="nucleotide sequence ID" value="NZ_JBHUML010000002.1"/>
</dbReference>
<dbReference type="PANTHER" id="PTHR11241:SF0">
    <property type="entry name" value="DEOXYURIDINE 5'-TRIPHOSPHATE NUCLEOTIDOHYDROLASE"/>
    <property type="match status" value="1"/>
</dbReference>
<evidence type="ECO:0000256" key="1">
    <source>
        <dbReference type="ARBA" id="ARBA00006581"/>
    </source>
</evidence>
<dbReference type="Proteomes" id="UP001597520">
    <property type="component" value="Unassembled WGS sequence"/>
</dbReference>
<feature type="domain" description="dUTPase-like" evidence="6">
    <location>
        <begin position="68"/>
        <end position="153"/>
    </location>
</feature>
<protein>
    <recommendedName>
        <fullName evidence="2">dUTP diphosphatase</fullName>
        <ecNumber evidence="2">3.6.1.23</ecNumber>
    </recommendedName>
</protein>
<proteinExistence type="inferred from homology"/>
<comment type="similarity">
    <text evidence="1">Belongs to the dUTPase family.</text>
</comment>
<reference evidence="8" key="1">
    <citation type="journal article" date="2019" name="Int. J. Syst. Evol. Microbiol.">
        <title>The Global Catalogue of Microorganisms (GCM) 10K type strain sequencing project: providing services to taxonomists for standard genome sequencing and annotation.</title>
        <authorList>
            <consortium name="The Broad Institute Genomics Platform"/>
            <consortium name="The Broad Institute Genome Sequencing Center for Infectious Disease"/>
            <person name="Wu L."/>
            <person name="Ma J."/>
        </authorList>
    </citation>
    <scope>NUCLEOTIDE SEQUENCE [LARGE SCALE GENOMIC DNA]</scope>
    <source>
        <strain evidence="8">KCTC 33792</strain>
    </source>
</reference>
<organism evidence="7 8">
    <name type="scientific">Salibacterium lacus</name>
    <dbReference type="NCBI Taxonomy" id="1898109"/>
    <lineage>
        <taxon>Bacteria</taxon>
        <taxon>Bacillati</taxon>
        <taxon>Bacillota</taxon>
        <taxon>Bacilli</taxon>
        <taxon>Bacillales</taxon>
        <taxon>Bacillaceae</taxon>
    </lineage>
</organism>
<dbReference type="InterPro" id="IPR029054">
    <property type="entry name" value="dUTPase-like"/>
</dbReference>
<dbReference type="Gene3D" id="2.70.40.10">
    <property type="match status" value="1"/>
</dbReference>
<evidence type="ECO:0000313" key="7">
    <source>
        <dbReference type="EMBL" id="MFD2704663.1"/>
    </source>
</evidence>
<dbReference type="EMBL" id="JBHUML010000002">
    <property type="protein sequence ID" value="MFD2704663.1"/>
    <property type="molecule type" value="Genomic_DNA"/>
</dbReference>
<name>A0ABW5SZC9_9BACI</name>
<keyword evidence="3" id="KW-0378">Hydrolase</keyword>
<evidence type="ECO:0000256" key="4">
    <source>
        <dbReference type="ARBA" id="ARBA00023080"/>
    </source>
</evidence>
<evidence type="ECO:0000256" key="3">
    <source>
        <dbReference type="ARBA" id="ARBA00022801"/>
    </source>
</evidence>
<dbReference type="InterPro" id="IPR036157">
    <property type="entry name" value="dUTPase-like_sf"/>
</dbReference>
<comment type="caution">
    <text evidence="7">The sequence shown here is derived from an EMBL/GenBank/DDBJ whole genome shotgun (WGS) entry which is preliminary data.</text>
</comment>